<dbReference type="InterPro" id="IPR048647">
    <property type="entry name" value="RlmA_N"/>
</dbReference>
<dbReference type="SUPFAM" id="SSF53335">
    <property type="entry name" value="S-adenosyl-L-methionine-dependent methyltransferases"/>
    <property type="match status" value="1"/>
</dbReference>
<comment type="caution">
    <text evidence="5">The sequence shown here is derived from an EMBL/GenBank/DDBJ whole genome shotgun (WGS) entry which is preliminary data.</text>
</comment>
<dbReference type="InterPro" id="IPR016718">
    <property type="entry name" value="rRNA_m1G-MeTrfase_A_prd"/>
</dbReference>
<dbReference type="PANTHER" id="PTHR42912">
    <property type="entry name" value="METHYLTRANSFERASE"/>
    <property type="match status" value="1"/>
</dbReference>
<keyword evidence="1" id="KW-0862">Zinc</keyword>
<feature type="binding site" evidence="1">
    <location>
        <position position="34"/>
    </location>
    <ligand>
        <name>Zn(2+)</name>
        <dbReference type="ChEBI" id="CHEBI:29105"/>
    </ligand>
</feature>
<evidence type="ECO:0000256" key="2">
    <source>
        <dbReference type="PIRSR" id="PIRSR018249-2"/>
    </source>
</evidence>
<name>A0A939KNB2_9MICC</name>
<dbReference type="EMBL" id="JAFNLL010000035">
    <property type="protein sequence ID" value="MBO1269101.1"/>
    <property type="molecule type" value="Genomic_DNA"/>
</dbReference>
<keyword evidence="2" id="KW-0949">S-adenosyl-L-methionine</keyword>
<dbReference type="PIRSF" id="PIRSF018249">
    <property type="entry name" value="MyrA_prd"/>
    <property type="match status" value="1"/>
</dbReference>
<dbReference type="Pfam" id="PF21302">
    <property type="entry name" value="Zn_ribbon_RlmA"/>
    <property type="match status" value="1"/>
</dbReference>
<dbReference type="GO" id="GO:0046872">
    <property type="term" value="F:metal ion binding"/>
    <property type="evidence" value="ECO:0007669"/>
    <property type="project" value="UniProtKB-KW"/>
</dbReference>
<gene>
    <name evidence="5" type="ORF">J1902_14180</name>
</gene>
<feature type="domain" description="23S rRNA (guanine(745)-N(1))-methyltransferase N-terminal" evidence="4">
    <location>
        <begin position="10"/>
        <end position="47"/>
    </location>
</feature>
<keyword evidence="5" id="KW-0808">Transferase</keyword>
<protein>
    <submittedName>
        <fullName evidence="5">Methyltransferase domain-containing protein</fullName>
    </submittedName>
</protein>
<dbReference type="RefSeq" id="WP_207616963.1">
    <property type="nucleotide sequence ID" value="NZ_JAFNLL010000035.1"/>
</dbReference>
<organism evidence="5 6">
    <name type="scientific">Arthrobacter cavernae</name>
    <dbReference type="NCBI Taxonomy" id="2817681"/>
    <lineage>
        <taxon>Bacteria</taxon>
        <taxon>Bacillati</taxon>
        <taxon>Actinomycetota</taxon>
        <taxon>Actinomycetes</taxon>
        <taxon>Micrococcales</taxon>
        <taxon>Micrococcaceae</taxon>
        <taxon>Arthrobacter</taxon>
    </lineage>
</organism>
<evidence type="ECO:0000259" key="4">
    <source>
        <dbReference type="Pfam" id="PF21302"/>
    </source>
</evidence>
<feature type="domain" description="Methyltransferase" evidence="3">
    <location>
        <begin position="96"/>
        <end position="179"/>
    </location>
</feature>
<dbReference type="Gene3D" id="3.40.50.150">
    <property type="entry name" value="Vaccinia Virus protein VP39"/>
    <property type="match status" value="1"/>
</dbReference>
<evidence type="ECO:0000313" key="5">
    <source>
        <dbReference type="EMBL" id="MBO1269101.1"/>
    </source>
</evidence>
<dbReference type="Proteomes" id="UP000664164">
    <property type="component" value="Unassembled WGS sequence"/>
</dbReference>
<feature type="binding site" evidence="2">
    <location>
        <begin position="103"/>
        <end position="104"/>
    </location>
    <ligand>
        <name>S-adenosyl-L-methionine</name>
        <dbReference type="ChEBI" id="CHEBI:59789"/>
    </ligand>
</feature>
<dbReference type="Pfam" id="PF13649">
    <property type="entry name" value="Methyltransf_25"/>
    <property type="match status" value="1"/>
</dbReference>
<dbReference type="InterPro" id="IPR050508">
    <property type="entry name" value="Methyltransf_Superfamily"/>
</dbReference>
<sequence>MPPDAVASLRCPICQDALRRTTGPRAALVCGSRHSFDAAKQGYYNLLTGKGTPFEADSADMVAARHSFLAAGHYAAMAAAVAELAAPALAPPNALVLDAGTGTGHYLRSVLDRSPAAAIGLDISKFALRRAARLNPEAVNLVWDIWRPLPVADAAVDVVLVVFAPRNPAEFARVLRPGGALIVVTPRPGHLAEIAARTGMLGIEDGKAERLAESMQEHFAPGTTMELDIPLQLTGTELADLAFMGPAGHHLDRAALARSVRADEAVTATARFGISVFTTAVSTS</sequence>
<feature type="binding site" evidence="1">
    <location>
        <position position="30"/>
    </location>
    <ligand>
        <name>Zn(2+)</name>
        <dbReference type="ChEBI" id="CHEBI:29105"/>
    </ligand>
</feature>
<feature type="binding site" evidence="2">
    <location>
        <position position="74"/>
    </location>
    <ligand>
        <name>S-adenosyl-L-methionine</name>
        <dbReference type="ChEBI" id="CHEBI:59789"/>
    </ligand>
</feature>
<keyword evidence="6" id="KW-1185">Reference proteome</keyword>
<evidence type="ECO:0000256" key="1">
    <source>
        <dbReference type="PIRSR" id="PIRSR018249-1"/>
    </source>
</evidence>
<dbReference type="CDD" id="cd02440">
    <property type="entry name" value="AdoMet_MTases"/>
    <property type="match status" value="1"/>
</dbReference>
<keyword evidence="5" id="KW-0489">Methyltransferase</keyword>
<evidence type="ECO:0000313" key="6">
    <source>
        <dbReference type="Proteomes" id="UP000664164"/>
    </source>
</evidence>
<evidence type="ECO:0000259" key="3">
    <source>
        <dbReference type="Pfam" id="PF13649"/>
    </source>
</evidence>
<dbReference type="PANTHER" id="PTHR42912:SF45">
    <property type="entry name" value="23S RRNA (GUANINE(745)-N(1))-METHYLTRANSFERASE"/>
    <property type="match status" value="1"/>
</dbReference>
<dbReference type="GO" id="GO:0032259">
    <property type="term" value="P:methylation"/>
    <property type="evidence" value="ECO:0007669"/>
    <property type="project" value="UniProtKB-KW"/>
</dbReference>
<feature type="binding site" evidence="2">
    <location>
        <position position="190"/>
    </location>
    <ligand>
        <name>S-adenosyl-L-methionine</name>
        <dbReference type="ChEBI" id="CHEBI:59789"/>
    </ligand>
</feature>
<dbReference type="GO" id="GO:0008168">
    <property type="term" value="F:methyltransferase activity"/>
    <property type="evidence" value="ECO:0007669"/>
    <property type="project" value="UniProtKB-KW"/>
</dbReference>
<dbReference type="AlphaFoldDB" id="A0A939KNB2"/>
<reference evidence="5" key="1">
    <citation type="submission" date="2021-03" db="EMBL/GenBank/DDBJ databases">
        <title>A new species, PO-11, isolated from a karst cave deposit.</title>
        <authorList>
            <person name="Zhaoxiaoyong W."/>
        </authorList>
    </citation>
    <scope>NUCLEOTIDE SEQUENCE</scope>
    <source>
        <strain evidence="5">PO-11</strain>
    </source>
</reference>
<feature type="binding site" evidence="1">
    <location>
        <position position="11"/>
    </location>
    <ligand>
        <name>Zn(2+)</name>
        <dbReference type="ChEBI" id="CHEBI:29105"/>
    </ligand>
</feature>
<dbReference type="InterPro" id="IPR029063">
    <property type="entry name" value="SAM-dependent_MTases_sf"/>
</dbReference>
<dbReference type="InterPro" id="IPR041698">
    <property type="entry name" value="Methyltransf_25"/>
</dbReference>
<feature type="binding site" evidence="1">
    <location>
        <position position="14"/>
    </location>
    <ligand>
        <name>Zn(2+)</name>
        <dbReference type="ChEBI" id="CHEBI:29105"/>
    </ligand>
</feature>
<accession>A0A939KNB2</accession>
<keyword evidence="1" id="KW-0479">Metal-binding</keyword>
<proteinExistence type="predicted"/>